<evidence type="ECO:0000313" key="2">
    <source>
        <dbReference type="Proteomes" id="UP000830768"/>
    </source>
</evidence>
<accession>A0ACD3YT68</accession>
<name>A0ACD3YT68_FUSSC</name>
<proteinExistence type="predicted"/>
<reference evidence="1" key="1">
    <citation type="submission" date="2021-11" db="EMBL/GenBank/DDBJ databases">
        <title>Fusarium solani-melongenae Genome sequencing and assembly.</title>
        <authorList>
            <person name="Xie S."/>
            <person name="Huang L."/>
            <person name="Zhang X."/>
        </authorList>
    </citation>
    <scope>NUCLEOTIDE SEQUENCE</scope>
    <source>
        <strain evidence="1">CRI 24-3</strain>
    </source>
</reference>
<sequence length="218" mass="24779">MAVKHTWIATSFRPLLAWGEGTDIDDDDDMPHNLRIPKWALLALENLTSLEQLSLSVGNETKQEAQWAVKHPELLASLGKLQKLKGLALSRDTYPAPLPEDERDRDSHYGAYAISDAEIRDAQLRPELDIEKDLDTGPFSEEIRQWTRAHRNRMLSHAETYAAILPELEWMFCGRWPMALERHPANPAAPPKAVPLTQRMDNCITFLKKKFGCDISQA</sequence>
<dbReference type="Proteomes" id="UP000830768">
    <property type="component" value="Chromosome 3"/>
</dbReference>
<gene>
    <name evidence="1" type="ORF">LCI18_003074</name>
</gene>
<dbReference type="EMBL" id="CP090032">
    <property type="protein sequence ID" value="UPK92139.1"/>
    <property type="molecule type" value="Genomic_DNA"/>
</dbReference>
<organism evidence="1 2">
    <name type="scientific">Fusarium solani subsp. cucurbitae</name>
    <name type="common">Neocosmosporum cucurbitae</name>
    <dbReference type="NCBI Taxonomy" id="2747967"/>
    <lineage>
        <taxon>Eukaryota</taxon>
        <taxon>Fungi</taxon>
        <taxon>Dikarya</taxon>
        <taxon>Ascomycota</taxon>
        <taxon>Pezizomycotina</taxon>
        <taxon>Sordariomycetes</taxon>
        <taxon>Hypocreomycetidae</taxon>
        <taxon>Hypocreales</taxon>
        <taxon>Nectriaceae</taxon>
        <taxon>Fusarium</taxon>
        <taxon>Fusarium solani species complex</taxon>
    </lineage>
</organism>
<evidence type="ECO:0000313" key="1">
    <source>
        <dbReference type="EMBL" id="UPK92139.1"/>
    </source>
</evidence>
<protein>
    <submittedName>
        <fullName evidence="1">Uncharacterized protein</fullName>
    </submittedName>
</protein>
<keyword evidence="2" id="KW-1185">Reference proteome</keyword>